<accession>Q8XPQ4</accession>
<dbReference type="HOGENOM" id="CLU_1433403_0_0_4"/>
<evidence type="ECO:0000313" key="3">
    <source>
        <dbReference type="Proteomes" id="UP000001436"/>
    </source>
</evidence>
<dbReference type="EnsemblBacteria" id="CAD18735">
    <property type="protein sequence ID" value="CAD18735"/>
    <property type="gene ID" value="RSp1584"/>
</dbReference>
<evidence type="ECO:0000256" key="1">
    <source>
        <dbReference type="SAM" id="MobiDB-lite"/>
    </source>
</evidence>
<geneLocation type="plasmid" evidence="3">
    <name>megaplasmid Rsp</name>
</geneLocation>
<organism evidence="2 3">
    <name type="scientific">Ralstonia nicotianae (strain ATCC BAA-1114 / GMI1000)</name>
    <name type="common">Ralstonia solanacearum</name>
    <dbReference type="NCBI Taxonomy" id="267608"/>
    <lineage>
        <taxon>Bacteria</taxon>
        <taxon>Pseudomonadati</taxon>
        <taxon>Pseudomonadota</taxon>
        <taxon>Betaproteobacteria</taxon>
        <taxon>Burkholderiales</taxon>
        <taxon>Burkholderiaceae</taxon>
        <taxon>Ralstonia</taxon>
        <taxon>Ralstonia solanacearum species complex</taxon>
    </lineage>
</organism>
<keyword evidence="3" id="KW-1185">Reference proteome</keyword>
<evidence type="ECO:0000313" key="2">
    <source>
        <dbReference type="EMBL" id="CAD18735.1"/>
    </source>
</evidence>
<reference evidence="2 3" key="1">
    <citation type="journal article" date="2002" name="Nature">
        <title>Genome sequence of the plant pathogen Ralstonia solanacearum.</title>
        <authorList>
            <person name="Salanoubat M."/>
            <person name="Genin S."/>
            <person name="Artiguenave F."/>
            <person name="Gouzy J."/>
            <person name="Mangenot S."/>
            <person name="Arlat M."/>
            <person name="Billault A."/>
            <person name="Brottier P."/>
            <person name="Camus J.C."/>
            <person name="Cattolico L."/>
            <person name="Chandler M."/>
            <person name="Choisne N."/>
            <person name="Claudel-Renard C."/>
            <person name="Cunnac S."/>
            <person name="Demange N."/>
            <person name="Gaspin C."/>
            <person name="Lavie M."/>
            <person name="Moisan A."/>
            <person name="Robert C."/>
            <person name="Saurin W."/>
            <person name="Schiex T."/>
            <person name="Siguier P."/>
            <person name="Thebault P."/>
            <person name="Whalen M."/>
            <person name="Wincker P."/>
            <person name="Levy M."/>
            <person name="Weissenbach J."/>
            <person name="Boucher C.A."/>
        </authorList>
    </citation>
    <scope>NUCLEOTIDE SEQUENCE [LARGE SCALE GENOMIC DNA]</scope>
    <source>
        <strain evidence="3">ATCC BAA-1114 / GMI1000</strain>
    </source>
</reference>
<dbReference type="KEGG" id="rso:RSp1584"/>
<feature type="region of interest" description="Disordered" evidence="1">
    <location>
        <begin position="39"/>
        <end position="60"/>
    </location>
</feature>
<proteinExistence type="predicted"/>
<dbReference type="Proteomes" id="UP000001436">
    <property type="component" value="Plasmid pGMI1000MP"/>
</dbReference>
<sequence>MSAASDPTTRATRRRGYVLIHVVRIVWQHTKGHKRLDCPPRRTQAQGANRSAELYSEPAGNGQPSYYMSIGDRHSCQSAHMDTSVNATTTRRSTHEASPIIYRCPQGAKRKCPLLAKPECPLASPILVSPEQEPECAMKDRGLITMSLREANCFKVIQATVKGLLPQWRAADRLNLRRVKSGGWSTAGL</sequence>
<dbReference type="AlphaFoldDB" id="Q8XPQ4"/>
<dbReference type="EMBL" id="AL646053">
    <property type="protein sequence ID" value="CAD18735.1"/>
    <property type="molecule type" value="Genomic_DNA"/>
</dbReference>
<protein>
    <submittedName>
        <fullName evidence="2">Uncharacterized protein</fullName>
    </submittedName>
</protein>
<name>Q8XPQ4_RALN1</name>
<dbReference type="STRING" id="267608.RSp1584"/>
<gene>
    <name evidence="2" type="ordered locus">RSp1584</name>
</gene>